<dbReference type="EMBL" id="FOHX01000006">
    <property type="protein sequence ID" value="SEU11434.1"/>
    <property type="molecule type" value="Genomic_DNA"/>
</dbReference>
<proteinExistence type="predicted"/>
<dbReference type="CDD" id="cd02208">
    <property type="entry name" value="cupin_RmlC-like"/>
    <property type="match status" value="1"/>
</dbReference>
<dbReference type="Gene3D" id="2.60.120.10">
    <property type="entry name" value="Jelly Rolls"/>
    <property type="match status" value="1"/>
</dbReference>
<dbReference type="Proteomes" id="UP000199361">
    <property type="component" value="Unassembled WGS sequence"/>
</dbReference>
<organism evidence="2 3">
    <name type="scientific">Nonomuraea wenchangensis</name>
    <dbReference type="NCBI Taxonomy" id="568860"/>
    <lineage>
        <taxon>Bacteria</taxon>
        <taxon>Bacillati</taxon>
        <taxon>Actinomycetota</taxon>
        <taxon>Actinomycetes</taxon>
        <taxon>Streptosporangiales</taxon>
        <taxon>Streptosporangiaceae</taxon>
        <taxon>Nonomuraea</taxon>
    </lineage>
</organism>
<accession>A0A1I0JLY0</accession>
<reference evidence="2 3" key="1">
    <citation type="submission" date="2016-10" db="EMBL/GenBank/DDBJ databases">
        <authorList>
            <person name="de Groot N.N."/>
        </authorList>
    </citation>
    <scope>NUCLEOTIDE SEQUENCE [LARGE SCALE GENOMIC DNA]</scope>
    <source>
        <strain evidence="2 3">CGMCC 4.5598</strain>
    </source>
</reference>
<dbReference type="InterPro" id="IPR014710">
    <property type="entry name" value="RmlC-like_jellyroll"/>
</dbReference>
<name>A0A1I0JLY0_9ACTN</name>
<dbReference type="Pfam" id="PF07883">
    <property type="entry name" value="Cupin_2"/>
    <property type="match status" value="1"/>
</dbReference>
<protein>
    <submittedName>
        <fullName evidence="2">Cupin domain-containing protein</fullName>
    </submittedName>
</protein>
<dbReference type="RefSeq" id="WP_091083059.1">
    <property type="nucleotide sequence ID" value="NZ_FOHX01000006.1"/>
</dbReference>
<keyword evidence="3" id="KW-1185">Reference proteome</keyword>
<evidence type="ECO:0000313" key="3">
    <source>
        <dbReference type="Proteomes" id="UP000199361"/>
    </source>
</evidence>
<feature type="domain" description="Cupin type-2" evidence="1">
    <location>
        <begin position="24"/>
        <end position="89"/>
    </location>
</feature>
<dbReference type="InterPro" id="IPR013096">
    <property type="entry name" value="Cupin_2"/>
</dbReference>
<evidence type="ECO:0000259" key="1">
    <source>
        <dbReference type="Pfam" id="PF07883"/>
    </source>
</evidence>
<dbReference type="SUPFAM" id="SSF51182">
    <property type="entry name" value="RmlC-like cupins"/>
    <property type="match status" value="1"/>
</dbReference>
<evidence type="ECO:0000313" key="2">
    <source>
        <dbReference type="EMBL" id="SEU11434.1"/>
    </source>
</evidence>
<dbReference type="STRING" id="568860.SAMN05421811_10623"/>
<dbReference type="AlphaFoldDB" id="A0A1I0JLY0"/>
<sequence length="240" mass="25567">MTPLFPGGTAVSDLRVYDWACPDGGHGGTPHLHTVSTEAYVVTEGRGEVHTLSAAGFARDRLEPGSVLWFSPGTVHRLVNEEGLRLVVVMQNAGLPEAGDAVLTFPEEVLRDREAYLAAATLPAGGTEAERAAAARARRDLAITGFGRLLDDVGRRGEAALADLHRLAADLVRPRVEAWTALWNETVAAETERTRAQLAALAGGDPAHLGQATVVRTTPRPGPRAFGMCGRLRTWTPVPD</sequence>
<dbReference type="OrthoDB" id="623300at2"/>
<dbReference type="InterPro" id="IPR011051">
    <property type="entry name" value="RmlC_Cupin_sf"/>
</dbReference>
<gene>
    <name evidence="2" type="ORF">SAMN05421811_10623</name>
</gene>